<dbReference type="InterPro" id="IPR045584">
    <property type="entry name" value="Pilin-like"/>
</dbReference>
<feature type="domain" description="Trimeric autotransporter adhesin YadA-like C-terminal membrane anchor" evidence="11">
    <location>
        <begin position="358"/>
        <end position="417"/>
    </location>
</feature>
<organism evidence="14 15">
    <name type="scientific">Neisseria chenwenguii</name>
    <dbReference type="NCBI Taxonomy" id="1853278"/>
    <lineage>
        <taxon>Bacteria</taxon>
        <taxon>Pseudomonadati</taxon>
        <taxon>Pseudomonadota</taxon>
        <taxon>Betaproteobacteria</taxon>
        <taxon>Neisseriales</taxon>
        <taxon>Neisseriaceae</taxon>
        <taxon>Neisseria</taxon>
    </lineage>
</organism>
<dbReference type="EMBL" id="CP022278">
    <property type="protein sequence ID" value="ASK27419.1"/>
    <property type="molecule type" value="Genomic_DNA"/>
</dbReference>
<evidence type="ECO:0000256" key="8">
    <source>
        <dbReference type="ARBA" id="ARBA00022927"/>
    </source>
</evidence>
<evidence type="ECO:0000256" key="3">
    <source>
        <dbReference type="ARBA" id="ARBA00005848"/>
    </source>
</evidence>
<evidence type="ECO:0000259" key="12">
    <source>
        <dbReference type="Pfam" id="PF05658"/>
    </source>
</evidence>
<sequence>MNRKTHTTQQGVASKKLVAVLAAVGVMTTAAFAADLNLSKYVKLTGGSALGDATATGINATAIGNKAAANGQGAYAAGANSTATGNAALSSGSYSNANGTAAAAFGNWAQATANQTTAVGQHAKATNSSATAVGSASNASGISSAAFGTAATASGAVSTALGQGAIASGANSTATGTKARAAGLASVANGSGALASGNYAVATGSASQATGAASVAAGLQSKATGGQAVAIGRNAQASEENSVALGSNSTTAAAVGTNSATVNGVSYGGFAGTNPVATVSVGSSGSERTVTNVAAGRITADSTDAINGSQLYQVANGLQQQIINNNGDINGLKERVDDMDKDLRAGIAGATAMAFLQRPNEAGKSQVSAAVGGYRGQQAVAVGYARNSDNNKWSIKTGVGVDTQKHVNWGGSVGYQW</sequence>
<keyword evidence="6" id="KW-0812">Transmembrane</keyword>
<keyword evidence="7" id="KW-0732">Signal</keyword>
<feature type="domain" description="Trimeric autotransporter adhesin YadA-like head" evidence="12">
    <location>
        <begin position="97"/>
        <end position="123"/>
    </location>
</feature>
<evidence type="ECO:0000256" key="9">
    <source>
        <dbReference type="ARBA" id="ARBA00023136"/>
    </source>
</evidence>
<dbReference type="CDD" id="cd12820">
    <property type="entry name" value="LbR_YadA-like"/>
    <property type="match status" value="1"/>
</dbReference>
<evidence type="ECO:0000256" key="5">
    <source>
        <dbReference type="ARBA" id="ARBA00022452"/>
    </source>
</evidence>
<dbReference type="Gene3D" id="3.30.1300.30">
    <property type="entry name" value="GSPII I/J protein-like"/>
    <property type="match status" value="1"/>
</dbReference>
<dbReference type="SUPFAM" id="SSF54523">
    <property type="entry name" value="Pili subunits"/>
    <property type="match status" value="1"/>
</dbReference>
<gene>
    <name evidence="14" type="ORF">BG910_06395</name>
</gene>
<dbReference type="GO" id="GO:0009986">
    <property type="term" value="C:cell surface"/>
    <property type="evidence" value="ECO:0007669"/>
    <property type="project" value="UniProtKB-SubCell"/>
</dbReference>
<dbReference type="InterPro" id="IPR005594">
    <property type="entry name" value="YadA_C"/>
</dbReference>
<keyword evidence="8" id="KW-0653">Protein transport</keyword>
<evidence type="ECO:0000259" key="11">
    <source>
        <dbReference type="Pfam" id="PF03895"/>
    </source>
</evidence>
<accession>A0A220S1Q7</accession>
<reference evidence="14 15" key="1">
    <citation type="submission" date="2017-06" db="EMBL/GenBank/DDBJ databases">
        <title>Neisseria chenwenguii sp. nov., isolated from the intestinal contents of Tibetan Plateau Pika in Yushu, Qinghai Province, China.</title>
        <authorList>
            <person name="Zhang G."/>
        </authorList>
    </citation>
    <scope>NUCLEOTIDE SEQUENCE [LARGE SCALE GENOMIC DNA]</scope>
    <source>
        <strain evidence="14 15">10023</strain>
    </source>
</reference>
<feature type="domain" description="Trimeric autotransporter adhesin YadA-like stalk" evidence="13">
    <location>
        <begin position="290"/>
        <end position="331"/>
    </location>
</feature>
<feature type="domain" description="Trimeric autotransporter adhesin YadA-like head" evidence="12">
    <location>
        <begin position="223"/>
        <end position="249"/>
    </location>
</feature>
<evidence type="ECO:0000256" key="7">
    <source>
        <dbReference type="ARBA" id="ARBA00022729"/>
    </source>
</evidence>
<dbReference type="AlphaFoldDB" id="A0A220S1Q7"/>
<keyword evidence="10" id="KW-0998">Cell outer membrane</keyword>
<evidence type="ECO:0000256" key="10">
    <source>
        <dbReference type="ARBA" id="ARBA00023237"/>
    </source>
</evidence>
<feature type="domain" description="Trimeric autotransporter adhesin YadA-like head" evidence="12">
    <location>
        <begin position="55"/>
        <end position="74"/>
    </location>
</feature>
<dbReference type="Gene3D" id="1.20.5.170">
    <property type="match status" value="1"/>
</dbReference>
<evidence type="ECO:0000259" key="13">
    <source>
        <dbReference type="Pfam" id="PF05662"/>
    </source>
</evidence>
<dbReference type="OrthoDB" id="1632057at2"/>
<dbReference type="Pfam" id="PF03895">
    <property type="entry name" value="YadA_anchor"/>
    <property type="match status" value="1"/>
</dbReference>
<dbReference type="Pfam" id="PF05658">
    <property type="entry name" value="YadA_head"/>
    <property type="match status" value="5"/>
</dbReference>
<evidence type="ECO:0000256" key="2">
    <source>
        <dbReference type="ARBA" id="ARBA00004442"/>
    </source>
</evidence>
<keyword evidence="9" id="KW-0472">Membrane</keyword>
<dbReference type="RefSeq" id="WP_089036129.1">
    <property type="nucleotide sequence ID" value="NZ_CP022278.1"/>
</dbReference>
<feature type="domain" description="Trimeric autotransporter adhesin YadA-like head" evidence="12">
    <location>
        <begin position="195"/>
        <end position="220"/>
    </location>
</feature>
<protein>
    <submittedName>
        <fullName evidence="14">Calcium-binding protein</fullName>
    </submittedName>
</protein>
<dbReference type="Proteomes" id="UP000198238">
    <property type="component" value="Chromosome"/>
</dbReference>
<dbReference type="Pfam" id="PF05662">
    <property type="entry name" value="YadA_stalk"/>
    <property type="match status" value="1"/>
</dbReference>
<dbReference type="GO" id="GO:0009279">
    <property type="term" value="C:cell outer membrane"/>
    <property type="evidence" value="ECO:0007669"/>
    <property type="project" value="UniProtKB-SubCell"/>
</dbReference>
<dbReference type="InterPro" id="IPR008635">
    <property type="entry name" value="Coiled_stalk_dom"/>
</dbReference>
<proteinExistence type="inferred from homology"/>
<evidence type="ECO:0000313" key="15">
    <source>
        <dbReference type="Proteomes" id="UP000198238"/>
    </source>
</evidence>
<dbReference type="InterPro" id="IPR011049">
    <property type="entry name" value="Serralysin-like_metalloprot_C"/>
</dbReference>
<dbReference type="InterPro" id="IPR008640">
    <property type="entry name" value="Adhesin_Head_dom"/>
</dbReference>
<evidence type="ECO:0000313" key="14">
    <source>
        <dbReference type="EMBL" id="ASK27419.1"/>
    </source>
</evidence>
<evidence type="ECO:0000256" key="6">
    <source>
        <dbReference type="ARBA" id="ARBA00022692"/>
    </source>
</evidence>
<keyword evidence="5" id="KW-1134">Transmembrane beta strand</keyword>
<dbReference type="SUPFAM" id="SSF101967">
    <property type="entry name" value="Adhesin YadA, collagen-binding domain"/>
    <property type="match status" value="2"/>
</dbReference>
<feature type="domain" description="Trimeric autotransporter adhesin YadA-like head" evidence="12">
    <location>
        <begin position="153"/>
        <end position="179"/>
    </location>
</feature>
<comment type="similarity">
    <text evidence="3">Belongs to the autotransporter-2 (AT-2) (TC 1.B.40) family.</text>
</comment>
<keyword evidence="4" id="KW-0813">Transport</keyword>
<keyword evidence="15" id="KW-1185">Reference proteome</keyword>
<dbReference type="Gene3D" id="2.150.10.10">
    <property type="entry name" value="Serralysin-like metalloprotease, C-terminal"/>
    <property type="match status" value="2"/>
</dbReference>
<dbReference type="KEGG" id="nei:BG910_06395"/>
<evidence type="ECO:0000256" key="1">
    <source>
        <dbReference type="ARBA" id="ARBA00004241"/>
    </source>
</evidence>
<dbReference type="GO" id="GO:0015031">
    <property type="term" value="P:protein transport"/>
    <property type="evidence" value="ECO:0007669"/>
    <property type="project" value="UniProtKB-KW"/>
</dbReference>
<evidence type="ECO:0000256" key="4">
    <source>
        <dbReference type="ARBA" id="ARBA00022448"/>
    </source>
</evidence>
<name>A0A220S1Q7_9NEIS</name>
<comment type="subcellular location">
    <subcellularLocation>
        <location evidence="2">Cell outer membrane</location>
    </subcellularLocation>
    <subcellularLocation>
        <location evidence="1">Cell surface</location>
    </subcellularLocation>
</comment>